<keyword evidence="6" id="KW-0238">DNA-binding</keyword>
<keyword evidence="2 6" id="KW-0547">Nucleotide-binding</keyword>
<dbReference type="Pfam" id="PF03099">
    <property type="entry name" value="BPL_LplA_LipB"/>
    <property type="match status" value="1"/>
</dbReference>
<comment type="function">
    <text evidence="6">Acts both as a biotin--[acetyl-CoA-carboxylase] ligase and a biotin-operon repressor. In the presence of ATP, BirA activates biotin to form the BirA-biotinyl-5'-adenylate (BirA-bio-5'-AMP or holoBirA) complex. HoloBirA can either transfer the biotinyl moiety to the biotin carboxyl carrier protein (BCCP) subunit of acetyl-CoA carboxylase, or bind to the biotin operator site and inhibit transcription of the operon.</text>
</comment>
<evidence type="ECO:0000256" key="3">
    <source>
        <dbReference type="ARBA" id="ARBA00022840"/>
    </source>
</evidence>
<feature type="binding site" evidence="6">
    <location>
        <begin position="89"/>
        <end position="91"/>
    </location>
    <ligand>
        <name>biotin</name>
        <dbReference type="ChEBI" id="CHEBI:57586"/>
    </ligand>
</feature>
<keyword evidence="6" id="KW-0804">Transcription</keyword>
<evidence type="ECO:0000256" key="4">
    <source>
        <dbReference type="ARBA" id="ARBA00023267"/>
    </source>
</evidence>
<evidence type="ECO:0000259" key="7">
    <source>
        <dbReference type="PROSITE" id="PS51733"/>
    </source>
</evidence>
<keyword evidence="1 6" id="KW-0436">Ligase</keyword>
<comment type="similarity">
    <text evidence="6">Belongs to the biotin--protein ligase family.</text>
</comment>
<comment type="caution">
    <text evidence="8">The sequence shown here is derived from an EMBL/GenBank/DDBJ whole genome shotgun (WGS) entry which is preliminary data.</text>
</comment>
<dbReference type="InterPro" id="IPR036390">
    <property type="entry name" value="WH_DNA-bd_sf"/>
</dbReference>
<reference evidence="9" key="1">
    <citation type="journal article" date="2019" name="Int. J. Syst. Evol. Microbiol.">
        <title>The Global Catalogue of Microorganisms (GCM) 10K type strain sequencing project: providing services to taxonomists for standard genome sequencing and annotation.</title>
        <authorList>
            <consortium name="The Broad Institute Genomics Platform"/>
            <consortium name="The Broad Institute Genome Sequencing Center for Infectious Disease"/>
            <person name="Wu L."/>
            <person name="Ma J."/>
        </authorList>
    </citation>
    <scope>NUCLEOTIDE SEQUENCE [LARGE SCALE GENOMIC DNA]</scope>
    <source>
        <strain evidence="9">JCM 11590</strain>
    </source>
</reference>
<comment type="caution">
    <text evidence="6">Lacks conserved residue(s) required for the propagation of feature annotation.</text>
</comment>
<dbReference type="PROSITE" id="PS51733">
    <property type="entry name" value="BPL_LPL_CATALYTIC"/>
    <property type="match status" value="1"/>
</dbReference>
<dbReference type="EMBL" id="BMNN01000012">
    <property type="protein sequence ID" value="GGJ09854.1"/>
    <property type="molecule type" value="Genomic_DNA"/>
</dbReference>
<dbReference type="Gene3D" id="3.30.930.10">
    <property type="entry name" value="Bira Bifunctional Protein, Domain 2"/>
    <property type="match status" value="1"/>
</dbReference>
<evidence type="ECO:0000313" key="8">
    <source>
        <dbReference type="EMBL" id="GGJ09854.1"/>
    </source>
</evidence>
<dbReference type="InterPro" id="IPR045864">
    <property type="entry name" value="aa-tRNA-synth_II/BPL/LPL"/>
</dbReference>
<proteinExistence type="inferred from homology"/>
<dbReference type="Gene3D" id="2.30.30.100">
    <property type="match status" value="1"/>
</dbReference>
<feature type="binding site" evidence="6">
    <location>
        <position position="114"/>
    </location>
    <ligand>
        <name>biotin</name>
        <dbReference type="ChEBI" id="CHEBI:57586"/>
    </ligand>
</feature>
<dbReference type="Pfam" id="PF02237">
    <property type="entry name" value="BPL_C"/>
    <property type="match status" value="1"/>
</dbReference>
<dbReference type="Gene3D" id="1.10.10.10">
    <property type="entry name" value="Winged helix-like DNA-binding domain superfamily/Winged helix DNA-binding domain"/>
    <property type="match status" value="1"/>
</dbReference>
<evidence type="ECO:0000256" key="1">
    <source>
        <dbReference type="ARBA" id="ARBA00022598"/>
    </source>
</evidence>
<keyword evidence="4 6" id="KW-0092">Biotin</keyword>
<dbReference type="PANTHER" id="PTHR12835">
    <property type="entry name" value="BIOTIN PROTEIN LIGASE"/>
    <property type="match status" value="1"/>
</dbReference>
<dbReference type="Proteomes" id="UP000633263">
    <property type="component" value="Unassembled WGS sequence"/>
</dbReference>
<keyword evidence="3 6" id="KW-0067">ATP-binding</keyword>
<name>A0ABQ2CSW4_9GAMM</name>
<evidence type="ECO:0000256" key="2">
    <source>
        <dbReference type="ARBA" id="ARBA00022741"/>
    </source>
</evidence>
<feature type="binding site" evidence="6">
    <location>
        <position position="185"/>
    </location>
    <ligand>
        <name>biotin</name>
        <dbReference type="ChEBI" id="CHEBI:57586"/>
    </ligand>
</feature>
<accession>A0ABQ2CSW4</accession>
<dbReference type="InterPro" id="IPR003142">
    <property type="entry name" value="BPL_C"/>
</dbReference>
<organism evidence="8 9">
    <name type="scientific">Halopseudomonas pertucinogena</name>
    <dbReference type="NCBI Taxonomy" id="86175"/>
    <lineage>
        <taxon>Bacteria</taxon>
        <taxon>Pseudomonadati</taxon>
        <taxon>Pseudomonadota</taxon>
        <taxon>Gammaproteobacteria</taxon>
        <taxon>Pseudomonadales</taxon>
        <taxon>Pseudomonadaceae</taxon>
        <taxon>Halopseudomonas</taxon>
    </lineage>
</organism>
<keyword evidence="6" id="KW-0678">Repressor</keyword>
<dbReference type="RefSeq" id="WP_188637335.1">
    <property type="nucleotide sequence ID" value="NZ_BMNN01000012.1"/>
</dbReference>
<dbReference type="InterPro" id="IPR008988">
    <property type="entry name" value="Transcriptional_repressor_C"/>
</dbReference>
<dbReference type="InterPro" id="IPR013196">
    <property type="entry name" value="HTH_11"/>
</dbReference>
<evidence type="ECO:0000313" key="9">
    <source>
        <dbReference type="Proteomes" id="UP000633263"/>
    </source>
</evidence>
<dbReference type="GO" id="GO:0016874">
    <property type="term" value="F:ligase activity"/>
    <property type="evidence" value="ECO:0007669"/>
    <property type="project" value="UniProtKB-KW"/>
</dbReference>
<dbReference type="SUPFAM" id="SSF55681">
    <property type="entry name" value="Class II aaRS and biotin synthetases"/>
    <property type="match status" value="1"/>
</dbReference>
<evidence type="ECO:0000256" key="5">
    <source>
        <dbReference type="ARBA" id="ARBA00047846"/>
    </source>
</evidence>
<sequence>MLAALLKMMSDGQFHSGEELGRALGVSRAAVWKALKRLEDGGYPIQRVRGRGYRVPPEASLLDLDVIRAHLAPAADATIRWQLLDSVDSTNIELMRSVGAVAESGIKVCLAEQQSAGKGRRGRQWASPYAQNIYLSIALPFSEGAQKLEGLSLLVGLVLVETLEGGGFSGCTLKWPNDVLLDGRKLAGILVEIAGDLTSECVAIVGIGVNVLMERPEDAIEQPWTSLLLSRQAGVLDRNLLVARFIQRLLDSLEVFRQEGFSPFVPAWQRRHGWQGLQVVVEAGTTRQQGRALGVDARGALRLETDSGEVSLHGGEVSLRLER</sequence>
<dbReference type="InterPro" id="IPR004143">
    <property type="entry name" value="BPL_LPL_catalytic"/>
</dbReference>
<dbReference type="EC" id="6.3.4.15" evidence="6"/>
<dbReference type="InterPro" id="IPR030855">
    <property type="entry name" value="Bifunct_BirA"/>
</dbReference>
<comment type="catalytic activity">
    <reaction evidence="5 6">
        <text>biotin + L-lysyl-[protein] + ATP = N(6)-biotinyl-L-lysyl-[protein] + AMP + diphosphate + H(+)</text>
        <dbReference type="Rhea" id="RHEA:11756"/>
        <dbReference type="Rhea" id="RHEA-COMP:9752"/>
        <dbReference type="Rhea" id="RHEA-COMP:10505"/>
        <dbReference type="ChEBI" id="CHEBI:15378"/>
        <dbReference type="ChEBI" id="CHEBI:29969"/>
        <dbReference type="ChEBI" id="CHEBI:30616"/>
        <dbReference type="ChEBI" id="CHEBI:33019"/>
        <dbReference type="ChEBI" id="CHEBI:57586"/>
        <dbReference type="ChEBI" id="CHEBI:83144"/>
        <dbReference type="ChEBI" id="CHEBI:456215"/>
        <dbReference type="EC" id="6.3.4.15"/>
    </reaction>
</comment>
<keyword evidence="9" id="KW-1185">Reference proteome</keyword>
<dbReference type="SUPFAM" id="SSF46785">
    <property type="entry name" value="Winged helix' DNA-binding domain"/>
    <property type="match status" value="1"/>
</dbReference>
<dbReference type="HAMAP" id="MF_00978">
    <property type="entry name" value="Bifunct_BirA"/>
    <property type="match status" value="1"/>
</dbReference>
<dbReference type="SUPFAM" id="SSF50037">
    <property type="entry name" value="C-terminal domain of transcriptional repressors"/>
    <property type="match status" value="1"/>
</dbReference>
<feature type="domain" description="BPL/LPL catalytic" evidence="7">
    <location>
        <begin position="77"/>
        <end position="257"/>
    </location>
</feature>
<dbReference type="PANTHER" id="PTHR12835:SF5">
    <property type="entry name" value="BIOTIN--PROTEIN LIGASE"/>
    <property type="match status" value="1"/>
</dbReference>
<dbReference type="InterPro" id="IPR004408">
    <property type="entry name" value="Biotin_CoA_COase_ligase"/>
</dbReference>
<gene>
    <name evidence="6 8" type="primary">birA</name>
    <name evidence="8" type="ORF">GCM10009083_28520</name>
</gene>
<protein>
    <recommendedName>
        <fullName evidence="6">Bifunctional ligase/repressor BirA</fullName>
    </recommendedName>
    <alternativeName>
        <fullName evidence="6">Biotin operon repressor</fullName>
    </alternativeName>
    <alternativeName>
        <fullName evidence="6">Biotin--[acetyl-CoA-carboxylase] ligase</fullName>
        <ecNumber evidence="6">6.3.4.15</ecNumber>
    </alternativeName>
    <alternativeName>
        <fullName evidence="6">Biotin--protein ligase</fullName>
    </alternativeName>
    <alternativeName>
        <fullName evidence="6">Biotin-[acetyl-CoA carboxylase] synthetase</fullName>
    </alternativeName>
</protein>
<feature type="DNA-binding region" description="H-T-H motif" evidence="6">
    <location>
        <begin position="17"/>
        <end position="36"/>
    </location>
</feature>
<dbReference type="Pfam" id="PF08279">
    <property type="entry name" value="HTH_11"/>
    <property type="match status" value="1"/>
</dbReference>
<dbReference type="NCBIfam" id="TIGR00121">
    <property type="entry name" value="birA_ligase"/>
    <property type="match status" value="1"/>
</dbReference>
<dbReference type="CDD" id="cd16442">
    <property type="entry name" value="BPL"/>
    <property type="match status" value="1"/>
</dbReference>
<dbReference type="InterPro" id="IPR036388">
    <property type="entry name" value="WH-like_DNA-bd_sf"/>
</dbReference>
<evidence type="ECO:0000256" key="6">
    <source>
        <dbReference type="HAMAP-Rule" id="MF_00978"/>
    </source>
</evidence>
<keyword evidence="6" id="KW-0805">Transcription regulation</keyword>